<reference evidence="1" key="1">
    <citation type="journal article" date="2020" name="bioRxiv">
        <title>Chromosome-level reference genome of the European wasp spider Argiope bruennichi: a resource for studies on range expansion and evolutionary adaptation.</title>
        <authorList>
            <person name="Sheffer M.M."/>
            <person name="Hoppe A."/>
            <person name="Krehenwinkel H."/>
            <person name="Uhl G."/>
            <person name="Kuss A.W."/>
            <person name="Jensen L."/>
            <person name="Jensen C."/>
            <person name="Gillespie R.G."/>
            <person name="Hoff K.J."/>
            <person name="Prost S."/>
        </authorList>
    </citation>
    <scope>NUCLEOTIDE SEQUENCE</scope>
</reference>
<reference evidence="1" key="2">
    <citation type="submission" date="2020-06" db="EMBL/GenBank/DDBJ databases">
        <authorList>
            <person name="Sheffer M."/>
        </authorList>
    </citation>
    <scope>NUCLEOTIDE SEQUENCE</scope>
</reference>
<evidence type="ECO:0000313" key="1">
    <source>
        <dbReference type="EMBL" id="KAF8797246.1"/>
    </source>
</evidence>
<sequence length="146" mass="16464">MKGVNDTRDDAKCPDVYKTDVFIAFRLVCLKSQRLLMEATGCSSSFLYSSNDLPMNWTSSNVNIAISLMFTQGLQQKLSFEGAMASWQILSFRIILDALRFVCPPAAAEDKFAVHSIGILVIWPEFQNSFYCNLSVACKWDLNMIQ</sequence>
<dbReference type="Proteomes" id="UP000807504">
    <property type="component" value="Unassembled WGS sequence"/>
</dbReference>
<keyword evidence="2" id="KW-1185">Reference proteome</keyword>
<comment type="caution">
    <text evidence="1">The sequence shown here is derived from an EMBL/GenBank/DDBJ whole genome shotgun (WGS) entry which is preliminary data.</text>
</comment>
<accession>A0A8T0G2T3</accession>
<proteinExistence type="predicted"/>
<name>A0A8T0G2T3_ARGBR</name>
<dbReference type="AlphaFoldDB" id="A0A8T0G2T3"/>
<gene>
    <name evidence="1" type="ORF">HNY73_001531</name>
</gene>
<evidence type="ECO:0000313" key="2">
    <source>
        <dbReference type="Proteomes" id="UP000807504"/>
    </source>
</evidence>
<protein>
    <submittedName>
        <fullName evidence="1">Uncharacterized protein</fullName>
    </submittedName>
</protein>
<dbReference type="EMBL" id="JABXBU010000001">
    <property type="protein sequence ID" value="KAF8797246.1"/>
    <property type="molecule type" value="Genomic_DNA"/>
</dbReference>
<organism evidence="1 2">
    <name type="scientific">Argiope bruennichi</name>
    <name type="common">Wasp spider</name>
    <name type="synonym">Aranea bruennichi</name>
    <dbReference type="NCBI Taxonomy" id="94029"/>
    <lineage>
        <taxon>Eukaryota</taxon>
        <taxon>Metazoa</taxon>
        <taxon>Ecdysozoa</taxon>
        <taxon>Arthropoda</taxon>
        <taxon>Chelicerata</taxon>
        <taxon>Arachnida</taxon>
        <taxon>Araneae</taxon>
        <taxon>Araneomorphae</taxon>
        <taxon>Entelegynae</taxon>
        <taxon>Araneoidea</taxon>
        <taxon>Araneidae</taxon>
        <taxon>Argiope</taxon>
    </lineage>
</organism>